<gene>
    <name evidence="1" type="ORF">G3I32_20760</name>
</gene>
<reference evidence="1 2" key="1">
    <citation type="submission" date="2020-01" db="EMBL/GenBank/DDBJ databases">
        <title>Insect and environment-associated Actinomycetes.</title>
        <authorList>
            <person name="Currrie C."/>
            <person name="Chevrette M."/>
            <person name="Carlson C."/>
            <person name="Stubbendieck R."/>
            <person name="Wendt-Pienkowski E."/>
        </authorList>
    </citation>
    <scope>NUCLEOTIDE SEQUENCE [LARGE SCALE GENOMIC DNA]</scope>
    <source>
        <strain evidence="1 2">SID14163</strain>
    </source>
</reference>
<comment type="caution">
    <text evidence="1">The sequence shown here is derived from an EMBL/GenBank/DDBJ whole genome shotgun (WGS) entry which is preliminary data.</text>
</comment>
<evidence type="ECO:0000313" key="2">
    <source>
        <dbReference type="Proteomes" id="UP000470446"/>
    </source>
</evidence>
<dbReference type="EMBL" id="JAAGMA010000561">
    <property type="protein sequence ID" value="NEB11238.1"/>
    <property type="molecule type" value="Genomic_DNA"/>
</dbReference>
<evidence type="ECO:0000313" key="1">
    <source>
        <dbReference type="EMBL" id="NEB11238.1"/>
    </source>
</evidence>
<dbReference type="Proteomes" id="UP000470446">
    <property type="component" value="Unassembled WGS sequence"/>
</dbReference>
<dbReference type="RefSeq" id="WP_164246432.1">
    <property type="nucleotide sequence ID" value="NZ_JAAGMA010000561.1"/>
</dbReference>
<sequence length="76" mass="8327">MEIPRRLIELRHAVEAADNRYRNNRGENATVALAVWSDATAALARGIAAHADETGVPHREVESAVQRAAGRHTPFD</sequence>
<accession>A0A7K3PMQ1</accession>
<organism evidence="1 2">
    <name type="scientific">Streptomyces coelicoflavus</name>
    <dbReference type="NCBI Taxonomy" id="285562"/>
    <lineage>
        <taxon>Bacteria</taxon>
        <taxon>Bacillati</taxon>
        <taxon>Actinomycetota</taxon>
        <taxon>Actinomycetes</taxon>
        <taxon>Kitasatosporales</taxon>
        <taxon>Streptomycetaceae</taxon>
        <taxon>Streptomyces</taxon>
    </lineage>
</organism>
<proteinExistence type="predicted"/>
<protein>
    <submittedName>
        <fullName evidence="1">Uncharacterized protein</fullName>
    </submittedName>
</protein>
<dbReference type="AlphaFoldDB" id="A0A7K3PMQ1"/>
<name>A0A7K3PMQ1_9ACTN</name>